<evidence type="ECO:0000256" key="4">
    <source>
        <dbReference type="ARBA" id="ARBA00023136"/>
    </source>
</evidence>
<feature type="transmembrane region" description="Helical" evidence="6">
    <location>
        <begin position="128"/>
        <end position="148"/>
    </location>
</feature>
<organism evidence="8 9">
    <name type="scientific">Actinocatenispora thailandica</name>
    <dbReference type="NCBI Taxonomy" id="227318"/>
    <lineage>
        <taxon>Bacteria</taxon>
        <taxon>Bacillati</taxon>
        <taxon>Actinomycetota</taxon>
        <taxon>Actinomycetes</taxon>
        <taxon>Micromonosporales</taxon>
        <taxon>Micromonosporaceae</taxon>
        <taxon>Actinocatenispora</taxon>
    </lineage>
</organism>
<keyword evidence="4 6" id="KW-0472">Membrane</keyword>
<dbReference type="Proteomes" id="UP000611640">
    <property type="component" value="Chromosome"/>
</dbReference>
<feature type="transmembrane region" description="Helical" evidence="6">
    <location>
        <begin position="48"/>
        <end position="73"/>
    </location>
</feature>
<evidence type="ECO:0000313" key="9">
    <source>
        <dbReference type="Proteomes" id="UP000611640"/>
    </source>
</evidence>
<feature type="transmembrane region" description="Helical" evidence="6">
    <location>
        <begin position="24"/>
        <end position="42"/>
    </location>
</feature>
<protein>
    <recommendedName>
        <fullName evidence="7">Major facilitator superfamily (MFS) profile domain-containing protein</fullName>
    </recommendedName>
</protein>
<keyword evidence="9" id="KW-1185">Reference proteome</keyword>
<evidence type="ECO:0000256" key="6">
    <source>
        <dbReference type="SAM" id="Phobius"/>
    </source>
</evidence>
<keyword evidence="2 6" id="KW-0812">Transmembrane</keyword>
<feature type="domain" description="Major facilitator superfamily (MFS) profile" evidence="7">
    <location>
        <begin position="1"/>
        <end position="152"/>
    </location>
</feature>
<accession>A0A7R7DR39</accession>
<evidence type="ECO:0000256" key="1">
    <source>
        <dbReference type="ARBA" id="ARBA00004651"/>
    </source>
</evidence>
<sequence>MAEGVGSVVGALGAAAIAARLGNARVFSIGLVLIGLGTMVYARMPALLAGLVVIVVLAVPLGAINSVLSPILLDATPSRLLGRVVSVLNPIQQVASLAGVAVAGWLASTVLLGFGTDVAGVHLGRLDTVLLAAGLLVLIGGVYAMVALRGADRATQPRAATGDPAGPAPAADAGPGGPARESGADPEPEAGPEPPVTATGSGC</sequence>
<dbReference type="SUPFAM" id="SSF103473">
    <property type="entry name" value="MFS general substrate transporter"/>
    <property type="match status" value="1"/>
</dbReference>
<dbReference type="InterPro" id="IPR020846">
    <property type="entry name" value="MFS_dom"/>
</dbReference>
<evidence type="ECO:0000256" key="2">
    <source>
        <dbReference type="ARBA" id="ARBA00022692"/>
    </source>
</evidence>
<dbReference type="PROSITE" id="PS50850">
    <property type="entry name" value="MFS"/>
    <property type="match status" value="1"/>
</dbReference>
<dbReference type="KEGG" id="atl:Athai_38280"/>
<dbReference type="GO" id="GO:0005886">
    <property type="term" value="C:plasma membrane"/>
    <property type="evidence" value="ECO:0007669"/>
    <property type="project" value="UniProtKB-SubCell"/>
</dbReference>
<gene>
    <name evidence="8" type="ORF">Athai_38280</name>
</gene>
<evidence type="ECO:0000259" key="7">
    <source>
        <dbReference type="PROSITE" id="PS50850"/>
    </source>
</evidence>
<dbReference type="EMBL" id="AP023355">
    <property type="protein sequence ID" value="BCJ36325.1"/>
    <property type="molecule type" value="Genomic_DNA"/>
</dbReference>
<proteinExistence type="predicted"/>
<feature type="region of interest" description="Disordered" evidence="5">
    <location>
        <begin position="156"/>
        <end position="203"/>
    </location>
</feature>
<dbReference type="AlphaFoldDB" id="A0A7R7DR39"/>
<feature type="transmembrane region" description="Helical" evidence="6">
    <location>
        <begin position="94"/>
        <end position="116"/>
    </location>
</feature>
<evidence type="ECO:0000313" key="8">
    <source>
        <dbReference type="EMBL" id="BCJ36325.1"/>
    </source>
</evidence>
<name>A0A7R7DR39_9ACTN</name>
<reference evidence="8 9" key="1">
    <citation type="submission" date="2020-08" db="EMBL/GenBank/DDBJ databases">
        <title>Whole genome shotgun sequence of Actinocatenispora thailandica NBRC 105041.</title>
        <authorList>
            <person name="Komaki H."/>
            <person name="Tamura T."/>
        </authorList>
    </citation>
    <scope>NUCLEOTIDE SEQUENCE [LARGE SCALE GENOMIC DNA]</scope>
    <source>
        <strain evidence="8 9">NBRC 105041</strain>
    </source>
</reference>
<evidence type="ECO:0000256" key="3">
    <source>
        <dbReference type="ARBA" id="ARBA00022989"/>
    </source>
</evidence>
<keyword evidence="3 6" id="KW-1133">Transmembrane helix</keyword>
<evidence type="ECO:0000256" key="5">
    <source>
        <dbReference type="SAM" id="MobiDB-lite"/>
    </source>
</evidence>
<dbReference type="InterPro" id="IPR036259">
    <property type="entry name" value="MFS_trans_sf"/>
</dbReference>
<dbReference type="GO" id="GO:0022857">
    <property type="term" value="F:transmembrane transporter activity"/>
    <property type="evidence" value="ECO:0007669"/>
    <property type="project" value="InterPro"/>
</dbReference>
<dbReference type="Gene3D" id="1.20.1250.20">
    <property type="entry name" value="MFS general substrate transporter like domains"/>
    <property type="match status" value="1"/>
</dbReference>
<feature type="compositionally biased region" description="Low complexity" evidence="5">
    <location>
        <begin position="159"/>
        <end position="181"/>
    </location>
</feature>
<comment type="subcellular location">
    <subcellularLocation>
        <location evidence="1">Cell membrane</location>
        <topology evidence="1">Multi-pass membrane protein</topology>
    </subcellularLocation>
</comment>